<dbReference type="EMBL" id="JAODUP010000138">
    <property type="protein sequence ID" value="KAK2160205.1"/>
    <property type="molecule type" value="Genomic_DNA"/>
</dbReference>
<dbReference type="Proteomes" id="UP001208570">
    <property type="component" value="Unassembled WGS sequence"/>
</dbReference>
<evidence type="ECO:0000256" key="1">
    <source>
        <dbReference type="ARBA" id="ARBA00022741"/>
    </source>
</evidence>
<evidence type="ECO:0000256" key="2">
    <source>
        <dbReference type="ARBA" id="ARBA00022840"/>
    </source>
</evidence>
<reference evidence="8" key="1">
    <citation type="journal article" date="2023" name="Mol. Biol. Evol.">
        <title>Third-Generation Sequencing Reveals the Adaptive Role of the Epigenome in Three Deep-Sea Polychaetes.</title>
        <authorList>
            <person name="Perez M."/>
            <person name="Aroh O."/>
            <person name="Sun Y."/>
            <person name="Lan Y."/>
            <person name="Juniper S.K."/>
            <person name="Young C.R."/>
            <person name="Angers B."/>
            <person name="Qian P.Y."/>
        </authorList>
    </citation>
    <scope>NUCLEOTIDE SEQUENCE</scope>
    <source>
        <strain evidence="8">P08H-3</strain>
    </source>
</reference>
<comment type="similarity">
    <text evidence="6">Belongs to the TRAFAC class myosin-kinesin ATPase superfamily. Myosin family.</text>
</comment>
<dbReference type="Gene3D" id="3.40.850.10">
    <property type="entry name" value="Kinesin motor domain"/>
    <property type="match status" value="1"/>
</dbReference>
<feature type="domain" description="Myosin motor" evidence="7">
    <location>
        <begin position="5"/>
        <end position="110"/>
    </location>
</feature>
<accession>A0AAD9JWX5</accession>
<dbReference type="PROSITE" id="PS51456">
    <property type="entry name" value="MYOSIN_MOTOR"/>
    <property type="match status" value="1"/>
</dbReference>
<gene>
    <name evidence="8" type="ORF">LSH36_138g08013</name>
</gene>
<dbReference type="Pfam" id="PF00063">
    <property type="entry name" value="Myosin_head"/>
    <property type="match status" value="1"/>
</dbReference>
<keyword evidence="2" id="KW-0067">ATP-binding</keyword>
<dbReference type="GO" id="GO:0005524">
    <property type="term" value="F:ATP binding"/>
    <property type="evidence" value="ECO:0007669"/>
    <property type="project" value="UniProtKB-KW"/>
</dbReference>
<evidence type="ECO:0000313" key="9">
    <source>
        <dbReference type="Proteomes" id="UP001208570"/>
    </source>
</evidence>
<name>A0AAD9JWX5_9ANNE</name>
<keyword evidence="4" id="KW-0505">Motor protein</keyword>
<evidence type="ECO:0000259" key="7">
    <source>
        <dbReference type="PROSITE" id="PS51456"/>
    </source>
</evidence>
<comment type="caution">
    <text evidence="8">The sequence shown here is derived from an EMBL/GenBank/DDBJ whole genome shotgun (WGS) entry which is preliminary data.</text>
</comment>
<keyword evidence="3 6" id="KW-0518">Myosin</keyword>
<evidence type="ECO:0000313" key="8">
    <source>
        <dbReference type="EMBL" id="KAK2160205.1"/>
    </source>
</evidence>
<dbReference type="InterPro" id="IPR027417">
    <property type="entry name" value="P-loop_NTPase"/>
</dbReference>
<protein>
    <recommendedName>
        <fullName evidence="7">Myosin motor domain-containing protein</fullName>
    </recommendedName>
</protein>
<dbReference type="AlphaFoldDB" id="A0AAD9JWX5"/>
<dbReference type="GO" id="GO:0005737">
    <property type="term" value="C:cytoplasm"/>
    <property type="evidence" value="ECO:0007669"/>
    <property type="project" value="TreeGrafter"/>
</dbReference>
<dbReference type="GO" id="GO:0016020">
    <property type="term" value="C:membrane"/>
    <property type="evidence" value="ECO:0007669"/>
    <property type="project" value="TreeGrafter"/>
</dbReference>
<dbReference type="GO" id="GO:0007015">
    <property type="term" value="P:actin filament organization"/>
    <property type="evidence" value="ECO:0007669"/>
    <property type="project" value="TreeGrafter"/>
</dbReference>
<dbReference type="GO" id="GO:0016459">
    <property type="term" value="C:myosin complex"/>
    <property type="evidence" value="ECO:0007669"/>
    <property type="project" value="UniProtKB-KW"/>
</dbReference>
<organism evidence="8 9">
    <name type="scientific">Paralvinella palmiformis</name>
    <dbReference type="NCBI Taxonomy" id="53620"/>
    <lineage>
        <taxon>Eukaryota</taxon>
        <taxon>Metazoa</taxon>
        <taxon>Spiralia</taxon>
        <taxon>Lophotrochozoa</taxon>
        <taxon>Annelida</taxon>
        <taxon>Polychaeta</taxon>
        <taxon>Sedentaria</taxon>
        <taxon>Canalipalpata</taxon>
        <taxon>Terebellida</taxon>
        <taxon>Terebelliformia</taxon>
        <taxon>Alvinellidae</taxon>
        <taxon>Paralvinella</taxon>
    </lineage>
</organism>
<dbReference type="PANTHER" id="PTHR13140">
    <property type="entry name" value="MYOSIN"/>
    <property type="match status" value="1"/>
</dbReference>
<evidence type="ECO:0000256" key="4">
    <source>
        <dbReference type="ARBA" id="ARBA00023175"/>
    </source>
</evidence>
<sequence length="110" mass="12630">MENPEMINDLATLVKLDEPQLLDAIKIRFSKDKIYTYIGDILIAVNPYKDLPQYGAEVDTSCWITLLMAYKYLVMIWNTAYEQTATASSSHMIHLGKNCRLSSYLESILF</sequence>
<dbReference type="PANTHER" id="PTHR13140:SF550">
    <property type="entry name" value="MYOSIN-IIIB ISOFORM X1"/>
    <property type="match status" value="1"/>
</dbReference>
<evidence type="ECO:0000256" key="6">
    <source>
        <dbReference type="PROSITE-ProRule" id="PRU00782"/>
    </source>
</evidence>
<evidence type="ECO:0000256" key="5">
    <source>
        <dbReference type="ARBA" id="ARBA00023203"/>
    </source>
</evidence>
<dbReference type="InterPro" id="IPR036961">
    <property type="entry name" value="Kinesin_motor_dom_sf"/>
</dbReference>
<evidence type="ECO:0000256" key="3">
    <source>
        <dbReference type="ARBA" id="ARBA00023123"/>
    </source>
</evidence>
<keyword evidence="9" id="KW-1185">Reference proteome</keyword>
<proteinExistence type="inferred from homology"/>
<dbReference type="GO" id="GO:0000146">
    <property type="term" value="F:microfilament motor activity"/>
    <property type="evidence" value="ECO:0007669"/>
    <property type="project" value="TreeGrafter"/>
</dbReference>
<dbReference type="SUPFAM" id="SSF52540">
    <property type="entry name" value="P-loop containing nucleoside triphosphate hydrolases"/>
    <property type="match status" value="1"/>
</dbReference>
<keyword evidence="5 6" id="KW-0009">Actin-binding</keyword>
<comment type="caution">
    <text evidence="6">Lacks conserved residue(s) required for the propagation of feature annotation.</text>
</comment>
<dbReference type="GO" id="GO:0051015">
    <property type="term" value="F:actin filament binding"/>
    <property type="evidence" value="ECO:0007669"/>
    <property type="project" value="TreeGrafter"/>
</dbReference>
<keyword evidence="1" id="KW-0547">Nucleotide-binding</keyword>
<dbReference type="InterPro" id="IPR001609">
    <property type="entry name" value="Myosin_head_motor_dom-like"/>
</dbReference>